<dbReference type="RefSeq" id="WP_171607993.1">
    <property type="nucleotide sequence ID" value="NZ_WHPF01000007.1"/>
</dbReference>
<sequence length="311" mass="34759">MISCFLLFGCIGFSSHALCQLTYQHLQVQLDSPWTCGKLQLIPVRFKDPGFGEIDFAKGSVIGFAQALREGKLTVKETNTPGGDDVSLLEVKNHSKKTVLVNSGEIVAGGMQDRAIGATALLEPDDKETLLPVFCIEKGRWQKKSRGFRYAGSADAELRKEIDVAKKQNKVWKEIDRQLTDKGIQNVTGAYIDLYKDTTSLDTACLRFFKQQMIHGDSAYAGFVAVTGNRIINCELFGSSTLCTASYETMLQSYMRSITAADASPQVPKVVIQRFTDKFMENEEKQILYLNKHGRLYTSNERVLHLIAYDE</sequence>
<dbReference type="Pfam" id="PF20208">
    <property type="entry name" value="ARPP-1"/>
    <property type="match status" value="1"/>
</dbReference>
<keyword evidence="1" id="KW-0732">Signal</keyword>
<dbReference type="AlphaFoldDB" id="A0A8J8FDN1"/>
<organism evidence="3 4">
    <name type="scientific">Limnovirga soli</name>
    <dbReference type="NCBI Taxonomy" id="2656915"/>
    <lineage>
        <taxon>Bacteria</taxon>
        <taxon>Pseudomonadati</taxon>
        <taxon>Bacteroidota</taxon>
        <taxon>Chitinophagia</taxon>
        <taxon>Chitinophagales</taxon>
        <taxon>Chitinophagaceae</taxon>
        <taxon>Limnovirga</taxon>
    </lineage>
</organism>
<proteinExistence type="predicted"/>
<dbReference type="Proteomes" id="UP000598971">
    <property type="component" value="Unassembled WGS sequence"/>
</dbReference>
<evidence type="ECO:0000313" key="3">
    <source>
        <dbReference type="EMBL" id="NNV56053.1"/>
    </source>
</evidence>
<feature type="domain" description="ARG and Rhodanese-Phosphatase-superfamily-associated" evidence="2">
    <location>
        <begin position="27"/>
        <end position="285"/>
    </location>
</feature>
<reference evidence="3" key="1">
    <citation type="submission" date="2019-10" db="EMBL/GenBank/DDBJ databases">
        <title>Draft genome sequence of Panacibacter sp. KCS-6.</title>
        <authorList>
            <person name="Yim K.J."/>
        </authorList>
    </citation>
    <scope>NUCLEOTIDE SEQUENCE</scope>
    <source>
        <strain evidence="3">KCS-6</strain>
    </source>
</reference>
<feature type="chain" id="PRO_5035183774" description="ARG and Rhodanese-Phosphatase-superfamily-associated domain-containing protein" evidence="1">
    <location>
        <begin position="20"/>
        <end position="311"/>
    </location>
</feature>
<keyword evidence="4" id="KW-1185">Reference proteome</keyword>
<protein>
    <recommendedName>
        <fullName evidence="2">ARG and Rhodanese-Phosphatase-superfamily-associated domain-containing protein</fullName>
    </recommendedName>
</protein>
<dbReference type="InterPro" id="IPR046699">
    <property type="entry name" value="ARPP-1"/>
</dbReference>
<name>A0A8J8FDN1_9BACT</name>
<gene>
    <name evidence="3" type="ORF">GD597_11335</name>
</gene>
<evidence type="ECO:0000313" key="4">
    <source>
        <dbReference type="Proteomes" id="UP000598971"/>
    </source>
</evidence>
<dbReference type="EMBL" id="WHPF01000007">
    <property type="protein sequence ID" value="NNV56053.1"/>
    <property type="molecule type" value="Genomic_DNA"/>
</dbReference>
<comment type="caution">
    <text evidence="3">The sequence shown here is derived from an EMBL/GenBank/DDBJ whole genome shotgun (WGS) entry which is preliminary data.</text>
</comment>
<accession>A0A8J8FDN1</accession>
<feature type="signal peptide" evidence="1">
    <location>
        <begin position="1"/>
        <end position="19"/>
    </location>
</feature>
<evidence type="ECO:0000259" key="2">
    <source>
        <dbReference type="Pfam" id="PF20208"/>
    </source>
</evidence>
<evidence type="ECO:0000256" key="1">
    <source>
        <dbReference type="SAM" id="SignalP"/>
    </source>
</evidence>